<dbReference type="GO" id="GO:0031469">
    <property type="term" value="C:bacterial microcompartment"/>
    <property type="evidence" value="ECO:0007669"/>
    <property type="project" value="UniProtKB-SubCell"/>
</dbReference>
<dbReference type="EMBL" id="SPSF01000015">
    <property type="protein sequence ID" value="MPQ61562.1"/>
    <property type="molecule type" value="Genomic_DNA"/>
</dbReference>
<dbReference type="SUPFAM" id="SSF143414">
    <property type="entry name" value="CcmK-like"/>
    <property type="match status" value="2"/>
</dbReference>
<dbReference type="InterPro" id="IPR000249">
    <property type="entry name" value="BMC_dom"/>
</dbReference>
<comment type="similarity">
    <text evidence="3">Belongs to the bacterial microcompartments protein family.</text>
</comment>
<dbReference type="InterPro" id="IPR044872">
    <property type="entry name" value="CcmK/CsoS1_BMC"/>
</dbReference>
<protein>
    <submittedName>
        <fullName evidence="5">BMC domain-containing protein</fullName>
    </submittedName>
</protein>
<evidence type="ECO:0000313" key="5">
    <source>
        <dbReference type="EMBL" id="MPQ61562.1"/>
    </source>
</evidence>
<evidence type="ECO:0000256" key="2">
    <source>
        <dbReference type="ARBA" id="ARBA00024446"/>
    </source>
</evidence>
<sequence length="185" mass="20156">MWSEYMIKTLGILEFRSIAKGIEIADVVLKAAEVELVVCKTICPGKYMIFISGEVGAVNEALDKAKEQSEEFLISSFLLPSVHEDVANALKNKIRMQPRGAIGIVETTNVTSGIFILDKALKSADVNLFKIVIGMAIGGKSYFVIYGDVSSVKEAVKEALNANEKKNIVYSIVIPSPSKELIKSL</sequence>
<dbReference type="PIRSF" id="PIRSF034834">
    <property type="entry name" value="PduT"/>
    <property type="match status" value="1"/>
</dbReference>
<dbReference type="PROSITE" id="PS51930">
    <property type="entry name" value="BMC_2"/>
    <property type="match status" value="2"/>
</dbReference>
<dbReference type="InterPro" id="IPR011238">
    <property type="entry name" value="Micro_shell_prot_PduT"/>
</dbReference>
<proteinExistence type="inferred from homology"/>
<feature type="domain" description="BMC" evidence="4">
    <location>
        <begin position="9"/>
        <end position="91"/>
    </location>
</feature>
<dbReference type="PANTHER" id="PTHR33941:SF11">
    <property type="entry name" value="BACTERIAL MICROCOMPARTMENT SHELL PROTEIN PDUJ"/>
    <property type="match status" value="1"/>
</dbReference>
<dbReference type="InterPro" id="IPR037233">
    <property type="entry name" value="CcmK-like_sf"/>
</dbReference>
<keyword evidence="2" id="KW-1283">Bacterial microcompartment</keyword>
<reference evidence="5 6" key="1">
    <citation type="journal article" date="2019" name="Lett. Appl. Microbiol.">
        <title>A case of 'blown pack' spoilage of vacuum-packaged pork likely associated with Clostridium estertheticum in Canada.</title>
        <authorList>
            <person name="Zhang P."/>
            <person name="Ward P."/>
            <person name="McMullen L.M."/>
            <person name="Yang X."/>
        </authorList>
    </citation>
    <scope>NUCLEOTIDE SEQUENCE [LARGE SCALE GENOMIC DNA]</scope>
    <source>
        <strain evidence="5 6">MA19</strain>
    </source>
</reference>
<evidence type="ECO:0000313" key="6">
    <source>
        <dbReference type="Proteomes" id="UP000342249"/>
    </source>
</evidence>
<evidence type="ECO:0000259" key="4">
    <source>
        <dbReference type="PROSITE" id="PS51930"/>
    </source>
</evidence>
<organism evidence="5 6">
    <name type="scientific">Clostridium estertheticum</name>
    <dbReference type="NCBI Taxonomy" id="238834"/>
    <lineage>
        <taxon>Bacteria</taxon>
        <taxon>Bacillati</taxon>
        <taxon>Bacillota</taxon>
        <taxon>Clostridia</taxon>
        <taxon>Eubacteriales</taxon>
        <taxon>Clostridiaceae</taxon>
        <taxon>Clostridium</taxon>
    </lineage>
</organism>
<gene>
    <name evidence="5" type="ORF">E4V82_05475</name>
</gene>
<dbReference type="CDD" id="cd07054">
    <property type="entry name" value="BMC_PduT_repeat2"/>
    <property type="match status" value="1"/>
</dbReference>
<evidence type="ECO:0000256" key="3">
    <source>
        <dbReference type="PROSITE-ProRule" id="PRU01278"/>
    </source>
</evidence>
<evidence type="ECO:0000256" key="1">
    <source>
        <dbReference type="ARBA" id="ARBA00024322"/>
    </source>
</evidence>
<accession>A0A5N7IKS3</accession>
<dbReference type="AlphaFoldDB" id="A0A5N7IKS3"/>
<dbReference type="SMART" id="SM00877">
    <property type="entry name" value="BMC"/>
    <property type="match status" value="2"/>
</dbReference>
<comment type="caution">
    <text evidence="5">The sequence shown here is derived from an EMBL/GenBank/DDBJ whole genome shotgun (WGS) entry which is preliminary data.</text>
</comment>
<dbReference type="Gene3D" id="3.30.70.1710">
    <property type="match status" value="2"/>
</dbReference>
<dbReference type="InterPro" id="IPR050575">
    <property type="entry name" value="BMC_shell"/>
</dbReference>
<name>A0A5N7IKS3_9CLOT</name>
<dbReference type="Pfam" id="PF00936">
    <property type="entry name" value="BMC"/>
    <property type="match status" value="2"/>
</dbReference>
<feature type="domain" description="BMC" evidence="4">
    <location>
        <begin position="101"/>
        <end position="185"/>
    </location>
</feature>
<comment type="subcellular location">
    <subcellularLocation>
        <location evidence="1">Bacterial microcompartment</location>
    </subcellularLocation>
</comment>
<dbReference type="CDD" id="cd07053">
    <property type="entry name" value="BMC_PduT_repeat1"/>
    <property type="match status" value="1"/>
</dbReference>
<dbReference type="Proteomes" id="UP000342249">
    <property type="component" value="Unassembled WGS sequence"/>
</dbReference>
<dbReference type="PANTHER" id="PTHR33941">
    <property type="entry name" value="PROPANEDIOL UTILIZATION PROTEIN PDUA"/>
    <property type="match status" value="1"/>
</dbReference>